<comment type="caution">
    <text evidence="3">The sequence shown here is derived from an EMBL/GenBank/DDBJ whole genome shotgun (WGS) entry which is preliminary data.</text>
</comment>
<proteinExistence type="predicted"/>
<feature type="region of interest" description="Disordered" evidence="1">
    <location>
        <begin position="132"/>
        <end position="162"/>
    </location>
</feature>
<dbReference type="InterPro" id="IPR025889">
    <property type="entry name" value="GSP17M-like_dom"/>
</dbReference>
<protein>
    <recommendedName>
        <fullName evidence="2">General stress protein 17M-like domain-containing protein</fullName>
    </recommendedName>
</protein>
<keyword evidence="4" id="KW-1185">Reference proteome</keyword>
<dbReference type="EMBL" id="JAFBED010000009">
    <property type="protein sequence ID" value="MBM7621647.1"/>
    <property type="molecule type" value="Genomic_DNA"/>
</dbReference>
<dbReference type="Pfam" id="PF11181">
    <property type="entry name" value="YflT"/>
    <property type="match status" value="1"/>
</dbReference>
<dbReference type="RefSeq" id="WP_204418426.1">
    <property type="nucleotide sequence ID" value="NZ_JAFBED010000009.1"/>
</dbReference>
<gene>
    <name evidence="3" type="ORF">JOC95_003536</name>
</gene>
<name>A0ABS2P4U0_9BACI</name>
<evidence type="ECO:0000256" key="1">
    <source>
        <dbReference type="SAM" id="MobiDB-lite"/>
    </source>
</evidence>
<accession>A0ABS2P4U0</accession>
<sequence length="183" mass="20461">MRKTILGVYDSELETRNVVEGLIVHGYTANEISVVSQHKMSSSDFPEGTNVERITTEPEDDSVMDKIKHAIMPDEAQETEGVGNRLLKMGVSDREAPMYATDIENGRIVVLVDEASHRGTPVESTKPISVMEEQTEPSYRVESSAVHESPKEHNPFTGIDEETKTVRAKREADMLKQADLYKL</sequence>
<evidence type="ECO:0000259" key="2">
    <source>
        <dbReference type="Pfam" id="PF11181"/>
    </source>
</evidence>
<reference evidence="3 4" key="1">
    <citation type="submission" date="2021-01" db="EMBL/GenBank/DDBJ databases">
        <title>Genomic Encyclopedia of Type Strains, Phase IV (KMG-IV): sequencing the most valuable type-strain genomes for metagenomic binning, comparative biology and taxonomic classification.</title>
        <authorList>
            <person name="Goeker M."/>
        </authorList>
    </citation>
    <scope>NUCLEOTIDE SEQUENCE [LARGE SCALE GENOMIC DNA]</scope>
    <source>
        <strain evidence="3 4">DSM 25879</strain>
    </source>
</reference>
<evidence type="ECO:0000313" key="3">
    <source>
        <dbReference type="EMBL" id="MBM7621647.1"/>
    </source>
</evidence>
<dbReference type="Proteomes" id="UP000737402">
    <property type="component" value="Unassembled WGS sequence"/>
</dbReference>
<feature type="domain" description="General stress protein 17M-like" evidence="2">
    <location>
        <begin position="5"/>
        <end position="106"/>
    </location>
</feature>
<organism evidence="3 4">
    <name type="scientific">Sutcliffiella tianshenii</name>
    <dbReference type="NCBI Taxonomy" id="1463404"/>
    <lineage>
        <taxon>Bacteria</taxon>
        <taxon>Bacillati</taxon>
        <taxon>Bacillota</taxon>
        <taxon>Bacilli</taxon>
        <taxon>Bacillales</taxon>
        <taxon>Bacillaceae</taxon>
        <taxon>Sutcliffiella</taxon>
    </lineage>
</organism>
<evidence type="ECO:0000313" key="4">
    <source>
        <dbReference type="Proteomes" id="UP000737402"/>
    </source>
</evidence>